<dbReference type="PROSITE" id="PS00183">
    <property type="entry name" value="UBC_1"/>
    <property type="match status" value="1"/>
</dbReference>
<feature type="active site" description="Glycyl thioester intermediate" evidence="3">
    <location>
        <position position="90"/>
    </location>
</feature>
<sequence length="340" mass="38897">MYSRAHLLIEREFKILSQDSPWGIEAWPMYDDTIFEWMARIKGLQGTPWEGGIFKVYIKFDEHYNVRPPQVLFQTIPFHPNVEVSTGRPCIDFLDDYSLWQENYSMSMLLLSLQTLLSYPVLKNAVNPEAASMLQTSPVSYRQMTQECVAASQRVDAGGSPQIRQADSHAVRFDQEEALARSARPTRTAGANTRVSKLSFDDYHTTWCGIATSKTRPDAINPFLETIRGNPKLQEIHLGVPREELEDQMKKQMEEHSILMYGKFKSQPSVESVRDAKIANLERMKKIYFPPRQSPLPPREDIDIGKSLPALQANESNWEKEVDDLVNWTNNLDSNAIDAT</sequence>
<keyword evidence="2 4" id="KW-0833">Ubl conjugation pathway</keyword>
<dbReference type="InterPro" id="IPR023313">
    <property type="entry name" value="UBQ-conjugating_AS"/>
</dbReference>
<dbReference type="GO" id="GO:0016740">
    <property type="term" value="F:transferase activity"/>
    <property type="evidence" value="ECO:0007669"/>
    <property type="project" value="UniProtKB-KW"/>
</dbReference>
<keyword evidence="1" id="KW-0808">Transferase</keyword>
<dbReference type="InterPro" id="IPR050113">
    <property type="entry name" value="Ub_conjugating_enzyme"/>
</dbReference>
<dbReference type="CDD" id="cd23806">
    <property type="entry name" value="UBCc_UBE2U"/>
    <property type="match status" value="1"/>
</dbReference>
<dbReference type="Pfam" id="PF00179">
    <property type="entry name" value="UQ_con"/>
    <property type="match status" value="1"/>
</dbReference>
<dbReference type="PROSITE" id="PS50127">
    <property type="entry name" value="UBC_2"/>
    <property type="match status" value="1"/>
</dbReference>
<dbReference type="InterPro" id="IPR000608">
    <property type="entry name" value="UBC"/>
</dbReference>
<dbReference type="InterPro" id="IPR016135">
    <property type="entry name" value="UBQ-conjugating_enzyme/RWD"/>
</dbReference>
<gene>
    <name evidence="6" type="ORF">EGW08_016726</name>
</gene>
<keyword evidence="7" id="KW-1185">Reference proteome</keyword>
<evidence type="ECO:0000256" key="3">
    <source>
        <dbReference type="PROSITE-ProRule" id="PRU10133"/>
    </source>
</evidence>
<dbReference type="SUPFAM" id="SSF54495">
    <property type="entry name" value="UBC-like"/>
    <property type="match status" value="1"/>
</dbReference>
<dbReference type="EMBL" id="RQTK01000735">
    <property type="protein sequence ID" value="RUS75509.1"/>
    <property type="molecule type" value="Genomic_DNA"/>
</dbReference>
<feature type="domain" description="UBC core" evidence="5">
    <location>
        <begin position="4"/>
        <end position="154"/>
    </location>
</feature>
<dbReference type="SMART" id="SM00212">
    <property type="entry name" value="UBCc"/>
    <property type="match status" value="1"/>
</dbReference>
<keyword evidence="4" id="KW-0067">ATP-binding</keyword>
<comment type="caution">
    <text evidence="6">The sequence shown here is derived from an EMBL/GenBank/DDBJ whole genome shotgun (WGS) entry which is preliminary data.</text>
</comment>
<organism evidence="6 7">
    <name type="scientific">Elysia chlorotica</name>
    <name type="common">Eastern emerald elysia</name>
    <name type="synonym">Sea slug</name>
    <dbReference type="NCBI Taxonomy" id="188477"/>
    <lineage>
        <taxon>Eukaryota</taxon>
        <taxon>Metazoa</taxon>
        <taxon>Spiralia</taxon>
        <taxon>Lophotrochozoa</taxon>
        <taxon>Mollusca</taxon>
        <taxon>Gastropoda</taxon>
        <taxon>Heterobranchia</taxon>
        <taxon>Euthyneura</taxon>
        <taxon>Panpulmonata</taxon>
        <taxon>Sacoglossa</taxon>
        <taxon>Placobranchoidea</taxon>
        <taxon>Plakobranchidae</taxon>
        <taxon>Elysia</taxon>
    </lineage>
</organism>
<proteinExistence type="inferred from homology"/>
<evidence type="ECO:0000313" key="7">
    <source>
        <dbReference type="Proteomes" id="UP000271974"/>
    </source>
</evidence>
<dbReference type="AlphaFoldDB" id="A0A433T1T1"/>
<evidence type="ECO:0000259" key="5">
    <source>
        <dbReference type="PROSITE" id="PS50127"/>
    </source>
</evidence>
<dbReference type="GO" id="GO:0005524">
    <property type="term" value="F:ATP binding"/>
    <property type="evidence" value="ECO:0007669"/>
    <property type="project" value="UniProtKB-UniRule"/>
</dbReference>
<comment type="similarity">
    <text evidence="4">Belongs to the ubiquitin-conjugating enzyme family.</text>
</comment>
<dbReference type="STRING" id="188477.A0A433T1T1"/>
<evidence type="ECO:0000313" key="6">
    <source>
        <dbReference type="EMBL" id="RUS75509.1"/>
    </source>
</evidence>
<dbReference type="Gene3D" id="3.10.110.10">
    <property type="entry name" value="Ubiquitin Conjugating Enzyme"/>
    <property type="match status" value="1"/>
</dbReference>
<evidence type="ECO:0000256" key="2">
    <source>
        <dbReference type="ARBA" id="ARBA00022786"/>
    </source>
</evidence>
<evidence type="ECO:0000256" key="4">
    <source>
        <dbReference type="RuleBase" id="RU362109"/>
    </source>
</evidence>
<accession>A0A433T1T1</accession>
<dbReference type="Proteomes" id="UP000271974">
    <property type="component" value="Unassembled WGS sequence"/>
</dbReference>
<dbReference type="PANTHER" id="PTHR24067">
    <property type="entry name" value="UBIQUITIN-CONJUGATING ENZYME E2"/>
    <property type="match status" value="1"/>
</dbReference>
<reference evidence="6 7" key="1">
    <citation type="submission" date="2019-01" db="EMBL/GenBank/DDBJ databases">
        <title>A draft genome assembly of the solar-powered sea slug Elysia chlorotica.</title>
        <authorList>
            <person name="Cai H."/>
            <person name="Li Q."/>
            <person name="Fang X."/>
            <person name="Li J."/>
            <person name="Curtis N.E."/>
            <person name="Altenburger A."/>
            <person name="Shibata T."/>
            <person name="Feng M."/>
            <person name="Maeda T."/>
            <person name="Schwartz J.A."/>
            <person name="Shigenobu S."/>
            <person name="Lundholm N."/>
            <person name="Nishiyama T."/>
            <person name="Yang H."/>
            <person name="Hasebe M."/>
            <person name="Li S."/>
            <person name="Pierce S.K."/>
            <person name="Wang J."/>
        </authorList>
    </citation>
    <scope>NUCLEOTIDE SEQUENCE [LARGE SCALE GENOMIC DNA]</scope>
    <source>
        <strain evidence="6">EC2010</strain>
        <tissue evidence="6">Whole organism of an adult</tissue>
    </source>
</reference>
<name>A0A433T1T1_ELYCH</name>
<evidence type="ECO:0000256" key="1">
    <source>
        <dbReference type="ARBA" id="ARBA00022679"/>
    </source>
</evidence>
<keyword evidence="4" id="KW-0547">Nucleotide-binding</keyword>
<protein>
    <recommendedName>
        <fullName evidence="5">UBC core domain-containing protein</fullName>
    </recommendedName>
</protein>
<dbReference type="OrthoDB" id="9978460at2759"/>